<protein>
    <submittedName>
        <fullName evidence="5">Acetyl-CoA hydrolase/transferase family protein</fullName>
    </submittedName>
</protein>
<dbReference type="Gene3D" id="3.40.1080.10">
    <property type="entry name" value="Glutaconate Coenzyme A-transferase"/>
    <property type="match status" value="1"/>
</dbReference>
<dbReference type="Pfam" id="PF13336">
    <property type="entry name" value="AcetylCoA_hyd_C"/>
    <property type="match status" value="1"/>
</dbReference>
<evidence type="ECO:0000259" key="4">
    <source>
        <dbReference type="Pfam" id="PF13336"/>
    </source>
</evidence>
<dbReference type="RefSeq" id="WP_186887851.1">
    <property type="nucleotide sequence ID" value="NZ_JACONZ010000002.1"/>
</dbReference>
<dbReference type="PANTHER" id="PTHR21432:SF20">
    <property type="entry name" value="ACETYL-COA HYDROLASE"/>
    <property type="match status" value="1"/>
</dbReference>
<dbReference type="InterPro" id="IPR003702">
    <property type="entry name" value="ActCoA_hydro_N"/>
</dbReference>
<organism evidence="5 6">
    <name type="scientific">Anaerofilum hominis</name>
    <dbReference type="NCBI Taxonomy" id="2763016"/>
    <lineage>
        <taxon>Bacteria</taxon>
        <taxon>Bacillati</taxon>
        <taxon>Bacillota</taxon>
        <taxon>Clostridia</taxon>
        <taxon>Eubacteriales</taxon>
        <taxon>Oscillospiraceae</taxon>
        <taxon>Anaerofilum</taxon>
    </lineage>
</organism>
<evidence type="ECO:0000256" key="2">
    <source>
        <dbReference type="ARBA" id="ARBA00022679"/>
    </source>
</evidence>
<dbReference type="Gene3D" id="3.30.750.70">
    <property type="entry name" value="4-hydroxybutyrate coenzyme like domains"/>
    <property type="match status" value="1"/>
</dbReference>
<dbReference type="AlphaFoldDB" id="A0A923IF10"/>
<evidence type="ECO:0000256" key="1">
    <source>
        <dbReference type="ARBA" id="ARBA00009632"/>
    </source>
</evidence>
<dbReference type="InterPro" id="IPR038460">
    <property type="entry name" value="AcetylCoA_hyd_C_sf"/>
</dbReference>
<gene>
    <name evidence="5" type="ORF">H8S23_08280</name>
</gene>
<comment type="similarity">
    <text evidence="1">Belongs to the acetyl-CoA hydrolase/transferase family.</text>
</comment>
<comment type="caution">
    <text evidence="5">The sequence shown here is derived from an EMBL/GenBank/DDBJ whole genome shotgun (WGS) entry which is preliminary data.</text>
</comment>
<feature type="domain" description="Acetyl-CoA hydrolase/transferase C-terminal" evidence="4">
    <location>
        <begin position="271"/>
        <end position="423"/>
    </location>
</feature>
<feature type="domain" description="Acetyl-CoA hydrolase/transferase N-terminal" evidence="3">
    <location>
        <begin position="4"/>
        <end position="174"/>
    </location>
</feature>
<dbReference type="SUPFAM" id="SSF100950">
    <property type="entry name" value="NagB/RpiA/CoA transferase-like"/>
    <property type="match status" value="2"/>
</dbReference>
<dbReference type="InterPro" id="IPR046433">
    <property type="entry name" value="ActCoA_hydro"/>
</dbReference>
<dbReference type="PANTHER" id="PTHR21432">
    <property type="entry name" value="ACETYL-COA HYDROLASE-RELATED"/>
    <property type="match status" value="1"/>
</dbReference>
<accession>A0A923IF10</accession>
<keyword evidence="5" id="KW-0378">Hydrolase</keyword>
<evidence type="ECO:0000313" key="6">
    <source>
        <dbReference type="Proteomes" id="UP000659630"/>
    </source>
</evidence>
<dbReference type="Pfam" id="PF02550">
    <property type="entry name" value="AcetylCoA_hydro"/>
    <property type="match status" value="1"/>
</dbReference>
<dbReference type="InterPro" id="IPR026888">
    <property type="entry name" value="AcetylCoA_hyd_C"/>
</dbReference>
<proteinExistence type="inferred from homology"/>
<dbReference type="GO" id="GO:0006083">
    <property type="term" value="P:acetate metabolic process"/>
    <property type="evidence" value="ECO:0007669"/>
    <property type="project" value="InterPro"/>
</dbReference>
<sequence>MDWQDRYRRKLATPQQAVRRIRSHSRIAVGHAAGEPLSLIEALIQQRGRYRDVELLHMETPGPAGCARPGMEAHFRHNAVFVGDGTRDIVMAGKGDFTPIHFSQLSALFTSTLPIDAALVQVSPPDEQGRCSLGPTVDYIKEAAESAGLVLAEVNDRMPRTLGDSFLTMDRIDCAVPVSRPLRGLARERAGPQELEAGRHCARLIRDGDTLQAGLGAACDGVLCALGQKRDLGLHSELFTEAMLDLVELGAVNGSRKTLHPGKIVAAALAGGERMYRFADNNPCLELYPVSYVDAPGVILRNRNMVSVSSCMEADLMGQIAAETIGLTQVGGVGGQADFIRGASLSPGGRSIIVMASTSAGGRFSRIVPFLEEGAAVSVSRNDVDYLVTEYGIAALRGRTLRQRARALIDIAHPSFRPGLIEEYENRFFQKFDSQPQRRAIGL</sequence>
<reference evidence="5" key="1">
    <citation type="submission" date="2020-08" db="EMBL/GenBank/DDBJ databases">
        <title>Genome public.</title>
        <authorList>
            <person name="Liu C."/>
            <person name="Sun Q."/>
        </authorList>
    </citation>
    <scope>NUCLEOTIDE SEQUENCE</scope>
    <source>
        <strain evidence="5">BX8</strain>
    </source>
</reference>
<dbReference type="Gene3D" id="3.40.1080.20">
    <property type="entry name" value="Acetyl-CoA hydrolase/transferase C-terminal domain"/>
    <property type="match status" value="1"/>
</dbReference>
<evidence type="ECO:0000313" key="5">
    <source>
        <dbReference type="EMBL" id="MBC5581507.1"/>
    </source>
</evidence>
<keyword evidence="6" id="KW-1185">Reference proteome</keyword>
<dbReference type="GO" id="GO:0008775">
    <property type="term" value="F:acetate CoA-transferase activity"/>
    <property type="evidence" value="ECO:0007669"/>
    <property type="project" value="InterPro"/>
</dbReference>
<dbReference type="InterPro" id="IPR037171">
    <property type="entry name" value="NagB/RpiA_transferase-like"/>
</dbReference>
<evidence type="ECO:0000259" key="3">
    <source>
        <dbReference type="Pfam" id="PF02550"/>
    </source>
</evidence>
<keyword evidence="2" id="KW-0808">Transferase</keyword>
<dbReference type="Proteomes" id="UP000659630">
    <property type="component" value="Unassembled WGS sequence"/>
</dbReference>
<name>A0A923IF10_9FIRM</name>
<dbReference type="EMBL" id="JACONZ010000002">
    <property type="protein sequence ID" value="MBC5581507.1"/>
    <property type="molecule type" value="Genomic_DNA"/>
</dbReference>
<dbReference type="GO" id="GO:0016787">
    <property type="term" value="F:hydrolase activity"/>
    <property type="evidence" value="ECO:0007669"/>
    <property type="project" value="UniProtKB-KW"/>
</dbReference>